<dbReference type="RefSeq" id="WP_084252353.1">
    <property type="nucleotide sequence ID" value="NZ_BDCR01000003.1"/>
</dbReference>
<protein>
    <submittedName>
        <fullName evidence="3">N-acetylmuramoyl-L-alanine amidase</fullName>
    </submittedName>
</protein>
<dbReference type="InterPro" id="IPR003961">
    <property type="entry name" value="FN3_dom"/>
</dbReference>
<dbReference type="PROSITE" id="PS50853">
    <property type="entry name" value="FN3"/>
    <property type="match status" value="1"/>
</dbReference>
<dbReference type="GO" id="GO:0009253">
    <property type="term" value="P:peptidoglycan catabolic process"/>
    <property type="evidence" value="ECO:0007669"/>
    <property type="project" value="InterPro"/>
</dbReference>
<dbReference type="OrthoDB" id="719733at2"/>
<dbReference type="InterPro" id="IPR036116">
    <property type="entry name" value="FN3_sf"/>
</dbReference>
<evidence type="ECO:0000313" key="4">
    <source>
        <dbReference type="Proteomes" id="UP000076586"/>
    </source>
</evidence>
<dbReference type="Gene3D" id="2.60.40.10">
    <property type="entry name" value="Immunoglobulins"/>
    <property type="match status" value="1"/>
</dbReference>
<dbReference type="EMBL" id="BDCR01000003">
    <property type="protein sequence ID" value="GAT63300.1"/>
    <property type="molecule type" value="Genomic_DNA"/>
</dbReference>
<gene>
    <name evidence="3" type="ORF">PJIAN_3618</name>
</gene>
<dbReference type="SMART" id="SM00060">
    <property type="entry name" value="FN3"/>
    <property type="match status" value="1"/>
</dbReference>
<dbReference type="SUPFAM" id="SSF49265">
    <property type="entry name" value="Fibronectin type III"/>
    <property type="match status" value="1"/>
</dbReference>
<sequence length="1036" mass="116239">MKRLILFFCCILYITNAMALRQPREMKTQVDSLLASYERAYAGLGKFRVKEISINAAEKHVNIYCSEALSYIPYRPAVVSKLYAQLDSLTHAGQPDYKVQVFAGSKELSTLIPNMFRPDKYVDKIRFPKKEFQGTPLMTLLSKPYTITQGLENRHLALWQSHGLYYRLRTDRWLWQRDRVFQTVEDKYTMSYVLPYLLPMLENAGANVFLPRERDTQTNEVIVDNDGSAGASIYRERGTTIENGGNSGFGFTKKQLENTENPFALGTYRKSGSRSTENVAFEWIPDIPEDGWYYVSIAYKTLANSSKNAHYTVYHTGGQTEFSINQQMGGGTWIYLGNFYFKKGIHSESGRVTLTGTSKGRGTVITADAVRFGGGMGNIARPDFSYEKMPSKPAAPAKIDTTQQRIQEPNITNNNIITDEKMPQDSLSTDTVRYTAKHVSVSGRPRYLEGARYWLQWAGMPTNIYHKRKDEAPNDYNEDIWARPYWVNYLNGGSVYSGKDSASTGLKVPIDLSMAIHSDAGRVKGDSIVGTLAIYTTSLNNGQFSTGQTRMTSRDLADMIQTQIVDDLHQTGVKNWTRRGLWDRSYAESRETDVPSVLMELLSHENFADMKYGLDPRFKFTVSRSIYKAILKYLAYQHHRPFVVQPLPVSHLASEFVDDTHINLSWKAENDSLEPTAIPNRFIVYTRVEGEGFDNGQITEGISMTLAVEKGKIYSFRVTAVNDGGESMPSETLSVCRNWKSTPVAMIVNGFDRISAPTWFDTPSYGGFTDNGVPDKADISYTGKQNNFNRLNFKGQESATFGTSDANFENISVAGNSFDFPYIHGQALKAAGYSFVSCSRAAVEENGELLNNYKMVDLILGKEKQVPFGGNVNHVAFRTFTDKLNAVLRRYCIAGGNLFVSGSFVGSDLWNNGQIDSTGINFATSVLKYKWHNEKASVAGQLQGVTLPYATFGGQWNFCTQINNKQYAAESADGIDPADNAPNAHTIALYPESNISAAVAYKGSYRTVVCGFPFESLSTEEQRKDWMQKVIRFFEK</sequence>
<evidence type="ECO:0000259" key="2">
    <source>
        <dbReference type="PROSITE" id="PS50853"/>
    </source>
</evidence>
<dbReference type="CDD" id="cd00063">
    <property type="entry name" value="FN3"/>
    <property type="match status" value="1"/>
</dbReference>
<dbReference type="InterPro" id="IPR033803">
    <property type="entry name" value="CBD-like_Golvesin-Xly"/>
</dbReference>
<dbReference type="STRING" id="681398.PJIAN_3618"/>
<reference evidence="4" key="1">
    <citation type="submission" date="2016-04" db="EMBL/GenBank/DDBJ databases">
        <title>Draft genome sequence of Paludibacter jiangxiensis strain NM7.</title>
        <authorList>
            <person name="Qiu Y."/>
            <person name="Matsuura N."/>
            <person name="Ohashi A."/>
            <person name="Tourlousse M.D."/>
            <person name="Sekiguchi Y."/>
        </authorList>
    </citation>
    <scope>NUCLEOTIDE SEQUENCE [LARGE SCALE GENOMIC DNA]</scope>
    <source>
        <strain evidence="4">NM7</strain>
    </source>
</reference>
<dbReference type="InterPro" id="IPR013783">
    <property type="entry name" value="Ig-like_fold"/>
</dbReference>
<feature type="domain" description="Fibronectin type-III" evidence="2">
    <location>
        <begin position="648"/>
        <end position="745"/>
    </location>
</feature>
<comment type="caution">
    <text evidence="3">The sequence shown here is derived from an EMBL/GenBank/DDBJ whole genome shotgun (WGS) entry which is preliminary data.</text>
</comment>
<organism evidence="3 4">
    <name type="scientific">Paludibacter jiangxiensis</name>
    <dbReference type="NCBI Taxonomy" id="681398"/>
    <lineage>
        <taxon>Bacteria</taxon>
        <taxon>Pseudomonadati</taxon>
        <taxon>Bacteroidota</taxon>
        <taxon>Bacteroidia</taxon>
        <taxon>Bacteroidales</taxon>
        <taxon>Paludibacteraceae</taxon>
        <taxon>Paludibacter</taxon>
    </lineage>
</organism>
<keyword evidence="4" id="KW-1185">Reference proteome</keyword>
<evidence type="ECO:0000256" key="1">
    <source>
        <dbReference type="SAM" id="SignalP"/>
    </source>
</evidence>
<dbReference type="Pfam" id="PF25275">
    <property type="entry name" value="Golvesin_C"/>
    <property type="match status" value="1"/>
</dbReference>
<name>A0A171A579_9BACT</name>
<keyword evidence="1" id="KW-0732">Signal</keyword>
<dbReference type="Gene3D" id="3.40.630.40">
    <property type="entry name" value="Zn-dependent exopeptidases"/>
    <property type="match status" value="1"/>
</dbReference>
<dbReference type="AlphaFoldDB" id="A0A171A579"/>
<feature type="chain" id="PRO_5007905154" evidence="1">
    <location>
        <begin position="20"/>
        <end position="1036"/>
    </location>
</feature>
<dbReference type="InterPro" id="IPR002508">
    <property type="entry name" value="MurNAc-LAA_cat"/>
</dbReference>
<evidence type="ECO:0000313" key="3">
    <source>
        <dbReference type="EMBL" id="GAT63300.1"/>
    </source>
</evidence>
<accession>A0A171A579</accession>
<dbReference type="SUPFAM" id="SSF53187">
    <property type="entry name" value="Zn-dependent exopeptidases"/>
    <property type="match status" value="1"/>
</dbReference>
<dbReference type="Proteomes" id="UP000076586">
    <property type="component" value="Unassembled WGS sequence"/>
</dbReference>
<dbReference type="GO" id="GO:0008745">
    <property type="term" value="F:N-acetylmuramoyl-L-alanine amidase activity"/>
    <property type="evidence" value="ECO:0007669"/>
    <property type="project" value="InterPro"/>
</dbReference>
<dbReference type="Pfam" id="PF01520">
    <property type="entry name" value="Amidase_3"/>
    <property type="match status" value="1"/>
</dbReference>
<reference evidence="4" key="2">
    <citation type="journal article" date="2017" name="Genome Announc.">
        <title>Draft genome sequence of Paludibacter jiangxiensis NM7(T), a propionate-producing fermentative bacterium.</title>
        <authorList>
            <person name="Qiu Y.-L."/>
            <person name="Tourlousse D.M."/>
            <person name="Matsuura N."/>
            <person name="Ohashi A."/>
            <person name="Sekiguchi Y."/>
        </authorList>
    </citation>
    <scope>NUCLEOTIDE SEQUENCE [LARGE SCALE GENOMIC DNA]</scope>
    <source>
        <strain evidence="4">NM7</strain>
    </source>
</reference>
<proteinExistence type="predicted"/>
<feature type="signal peptide" evidence="1">
    <location>
        <begin position="1"/>
        <end position="19"/>
    </location>
</feature>